<gene>
    <name evidence="2" type="ORF">PUNSTDRAFT_20950</name>
</gene>
<name>R7S3M4_PUNST</name>
<keyword evidence="3" id="KW-1185">Reference proteome</keyword>
<dbReference type="GO" id="GO:0003677">
    <property type="term" value="F:DNA binding"/>
    <property type="evidence" value="ECO:0007669"/>
    <property type="project" value="UniProtKB-KW"/>
</dbReference>
<dbReference type="SUPFAM" id="SSF47823">
    <property type="entry name" value="lambda integrase-like, N-terminal domain"/>
    <property type="match status" value="1"/>
</dbReference>
<evidence type="ECO:0008006" key="4">
    <source>
        <dbReference type="Google" id="ProtNLM"/>
    </source>
</evidence>
<dbReference type="Proteomes" id="UP000054196">
    <property type="component" value="Unassembled WGS sequence"/>
</dbReference>
<dbReference type="InterPro" id="IPR010998">
    <property type="entry name" value="Integrase_recombinase_N"/>
</dbReference>
<accession>R7S3M4</accession>
<feature type="non-terminal residue" evidence="2">
    <location>
        <position position="1"/>
    </location>
</feature>
<dbReference type="KEGG" id="psq:PUNSTDRAFT_20950"/>
<dbReference type="Gene3D" id="1.10.150.130">
    <property type="match status" value="1"/>
</dbReference>
<dbReference type="GeneID" id="18881925"/>
<protein>
    <recommendedName>
        <fullName evidence="4">Core-binding (CB) domain-containing protein</fullName>
    </recommendedName>
</protein>
<evidence type="ECO:0000313" key="3">
    <source>
        <dbReference type="Proteomes" id="UP000054196"/>
    </source>
</evidence>
<evidence type="ECO:0000256" key="1">
    <source>
        <dbReference type="ARBA" id="ARBA00023125"/>
    </source>
</evidence>
<feature type="non-terminal residue" evidence="2">
    <location>
        <position position="126"/>
    </location>
</feature>
<evidence type="ECO:0000313" key="2">
    <source>
        <dbReference type="EMBL" id="EIN04464.1"/>
    </source>
</evidence>
<dbReference type="AlphaFoldDB" id="R7S3M4"/>
<dbReference type="OMA" id="DIKLWHE"/>
<dbReference type="RefSeq" id="XP_007388259.1">
    <property type="nucleotide sequence ID" value="XM_007388197.1"/>
</dbReference>
<dbReference type="HOGENOM" id="CLU_003292_7_2_1"/>
<dbReference type="OrthoDB" id="3262705at2759"/>
<keyword evidence="1" id="KW-0238">DNA-binding</keyword>
<organism evidence="2 3">
    <name type="scientific">Punctularia strigosozonata (strain HHB-11173)</name>
    <name type="common">White-rot fungus</name>
    <dbReference type="NCBI Taxonomy" id="741275"/>
    <lineage>
        <taxon>Eukaryota</taxon>
        <taxon>Fungi</taxon>
        <taxon>Dikarya</taxon>
        <taxon>Basidiomycota</taxon>
        <taxon>Agaricomycotina</taxon>
        <taxon>Agaricomycetes</taxon>
        <taxon>Corticiales</taxon>
        <taxon>Punctulariaceae</taxon>
        <taxon>Punctularia</taxon>
    </lineage>
</organism>
<dbReference type="EMBL" id="JH687554">
    <property type="protein sequence ID" value="EIN04464.1"/>
    <property type="molecule type" value="Genomic_DNA"/>
</dbReference>
<sequence>APSTLQGYNSAVNRFIRFCRKEKIQRRFWLPADELVLCAFAASSKGRHAGSTVRNAIAGLKAWHAAQNAEWKGGKQLKYILNGVENQRPLSSRCPPCFPVSRNFLRILRAKLNLSNPVDIAVFAAA</sequence>
<reference evidence="3" key="1">
    <citation type="journal article" date="2012" name="Science">
        <title>The Paleozoic origin of enzymatic lignin decomposition reconstructed from 31 fungal genomes.</title>
        <authorList>
            <person name="Floudas D."/>
            <person name="Binder M."/>
            <person name="Riley R."/>
            <person name="Barry K."/>
            <person name="Blanchette R.A."/>
            <person name="Henrissat B."/>
            <person name="Martinez A.T."/>
            <person name="Otillar R."/>
            <person name="Spatafora J.W."/>
            <person name="Yadav J.S."/>
            <person name="Aerts A."/>
            <person name="Benoit I."/>
            <person name="Boyd A."/>
            <person name="Carlson A."/>
            <person name="Copeland A."/>
            <person name="Coutinho P.M."/>
            <person name="de Vries R.P."/>
            <person name="Ferreira P."/>
            <person name="Findley K."/>
            <person name="Foster B."/>
            <person name="Gaskell J."/>
            <person name="Glotzer D."/>
            <person name="Gorecki P."/>
            <person name="Heitman J."/>
            <person name="Hesse C."/>
            <person name="Hori C."/>
            <person name="Igarashi K."/>
            <person name="Jurgens J.A."/>
            <person name="Kallen N."/>
            <person name="Kersten P."/>
            <person name="Kohler A."/>
            <person name="Kuees U."/>
            <person name="Kumar T.K.A."/>
            <person name="Kuo A."/>
            <person name="LaButti K."/>
            <person name="Larrondo L.F."/>
            <person name="Lindquist E."/>
            <person name="Ling A."/>
            <person name="Lombard V."/>
            <person name="Lucas S."/>
            <person name="Lundell T."/>
            <person name="Martin R."/>
            <person name="McLaughlin D.J."/>
            <person name="Morgenstern I."/>
            <person name="Morin E."/>
            <person name="Murat C."/>
            <person name="Nagy L.G."/>
            <person name="Nolan M."/>
            <person name="Ohm R.A."/>
            <person name="Patyshakuliyeva A."/>
            <person name="Rokas A."/>
            <person name="Ruiz-Duenas F.J."/>
            <person name="Sabat G."/>
            <person name="Salamov A."/>
            <person name="Samejima M."/>
            <person name="Schmutz J."/>
            <person name="Slot J.C."/>
            <person name="St John F."/>
            <person name="Stenlid J."/>
            <person name="Sun H."/>
            <person name="Sun S."/>
            <person name="Syed K."/>
            <person name="Tsang A."/>
            <person name="Wiebenga A."/>
            <person name="Young D."/>
            <person name="Pisabarro A."/>
            <person name="Eastwood D.C."/>
            <person name="Martin F."/>
            <person name="Cullen D."/>
            <person name="Grigoriev I.V."/>
            <person name="Hibbett D.S."/>
        </authorList>
    </citation>
    <scope>NUCLEOTIDE SEQUENCE [LARGE SCALE GENOMIC DNA]</scope>
    <source>
        <strain evidence="3">HHB-11173 SS5</strain>
    </source>
</reference>
<proteinExistence type="predicted"/>